<dbReference type="AlphaFoldDB" id="A0AAN6LML7"/>
<feature type="region of interest" description="Disordered" evidence="1">
    <location>
        <begin position="245"/>
        <end position="279"/>
    </location>
</feature>
<name>A0AAN6LML7_9PLEO</name>
<feature type="region of interest" description="Disordered" evidence="1">
    <location>
        <begin position="338"/>
        <end position="357"/>
    </location>
</feature>
<proteinExistence type="predicted"/>
<feature type="compositionally biased region" description="Polar residues" evidence="1">
    <location>
        <begin position="245"/>
        <end position="256"/>
    </location>
</feature>
<accession>A0AAN6LML7</accession>
<dbReference type="EMBL" id="WVTA01000018">
    <property type="protein sequence ID" value="KAK3197674.1"/>
    <property type="molecule type" value="Genomic_DNA"/>
</dbReference>
<feature type="compositionally biased region" description="Polar residues" evidence="1">
    <location>
        <begin position="264"/>
        <end position="279"/>
    </location>
</feature>
<keyword evidence="3" id="KW-1185">Reference proteome</keyword>
<evidence type="ECO:0000313" key="3">
    <source>
        <dbReference type="Proteomes" id="UP001280581"/>
    </source>
</evidence>
<evidence type="ECO:0000313" key="2">
    <source>
        <dbReference type="EMBL" id="KAK3197674.1"/>
    </source>
</evidence>
<gene>
    <name evidence="2" type="ORF">GRF29_216g902996</name>
</gene>
<evidence type="ECO:0000256" key="1">
    <source>
        <dbReference type="SAM" id="MobiDB-lite"/>
    </source>
</evidence>
<sequence length="388" mass="40154">MQRLWEREGAVGGRAVVSWAGVALARQARMARLGKRLAGKCGEEGELRQAARHNGYWAGGMGVEGGGSVEAAGWGSGSSVGGLSQPQETKKVEKATGWAGAGVERLFAAGAAVTLPAPPAQQQQQQQHAVAPVMCPVPEWALPTCLHTYTSLDGSGLDTASAGLTTGWHPLPARVEPAAESTRLVKSSAAAVAAAAVAAAAALVPSIQASKHALGLVCVAADTMPGFTCAPTPGPHSLLQMSWLQKAQSTQTSQPGCTPAHKSPSLQTPSTEDPLSSTDVPSALSLAACRAHALDLMMAAQRSTHTTARAPPASHQRATALPTVLPTALRGRRGCVAHKNRRHPPARAQPNSDANRCRQRAPLHRLLSCPSSGRAVPMRHAIHPRSAP</sequence>
<comment type="caution">
    <text evidence="2">The sequence shown here is derived from an EMBL/GenBank/DDBJ whole genome shotgun (WGS) entry which is preliminary data.</text>
</comment>
<organism evidence="2 3">
    <name type="scientific">Pseudopithomyces chartarum</name>
    <dbReference type="NCBI Taxonomy" id="1892770"/>
    <lineage>
        <taxon>Eukaryota</taxon>
        <taxon>Fungi</taxon>
        <taxon>Dikarya</taxon>
        <taxon>Ascomycota</taxon>
        <taxon>Pezizomycotina</taxon>
        <taxon>Dothideomycetes</taxon>
        <taxon>Pleosporomycetidae</taxon>
        <taxon>Pleosporales</taxon>
        <taxon>Massarineae</taxon>
        <taxon>Didymosphaeriaceae</taxon>
        <taxon>Pseudopithomyces</taxon>
    </lineage>
</organism>
<reference evidence="2 3" key="1">
    <citation type="submission" date="2021-02" db="EMBL/GenBank/DDBJ databases">
        <title>Genome assembly of Pseudopithomyces chartarum.</title>
        <authorList>
            <person name="Jauregui R."/>
            <person name="Singh J."/>
            <person name="Voisey C."/>
        </authorList>
    </citation>
    <scope>NUCLEOTIDE SEQUENCE [LARGE SCALE GENOMIC DNA]</scope>
    <source>
        <strain evidence="2 3">AGR01</strain>
    </source>
</reference>
<protein>
    <submittedName>
        <fullName evidence="2">Uncharacterized protein</fullName>
    </submittedName>
</protein>
<dbReference type="Proteomes" id="UP001280581">
    <property type="component" value="Unassembled WGS sequence"/>
</dbReference>